<dbReference type="PANTHER" id="PTHR42673:SF22">
    <property type="entry name" value="GST N-TERMINAL DOMAIN-CONTAINING PROTEIN"/>
    <property type="match status" value="1"/>
</dbReference>
<gene>
    <name evidence="2" type="ORF">EMCG_08261</name>
</gene>
<dbReference type="Gene3D" id="3.40.30.10">
    <property type="entry name" value="Glutaredoxin"/>
    <property type="match status" value="1"/>
</dbReference>
<dbReference type="Proteomes" id="UP000034164">
    <property type="component" value="Unassembled WGS sequence"/>
</dbReference>
<comment type="caution">
    <text evidence="2">The sequence shown here is derived from an EMBL/GenBank/DDBJ whole genome shotgun (WGS) entry which is preliminary data.</text>
</comment>
<dbReference type="SUPFAM" id="SSF47616">
    <property type="entry name" value="GST C-terminal domain-like"/>
    <property type="match status" value="1"/>
</dbReference>
<evidence type="ECO:0000259" key="1">
    <source>
        <dbReference type="Pfam" id="PF13409"/>
    </source>
</evidence>
<dbReference type="Pfam" id="PF13410">
    <property type="entry name" value="GST_C_2"/>
    <property type="match status" value="1"/>
</dbReference>
<dbReference type="GO" id="GO:0004364">
    <property type="term" value="F:glutathione transferase activity"/>
    <property type="evidence" value="ECO:0007669"/>
    <property type="project" value="TreeGrafter"/>
</dbReference>
<dbReference type="GO" id="GO:0006559">
    <property type="term" value="P:L-phenylalanine catabolic process"/>
    <property type="evidence" value="ECO:0007669"/>
    <property type="project" value="TreeGrafter"/>
</dbReference>
<dbReference type="InterPro" id="IPR036249">
    <property type="entry name" value="Thioredoxin-like_sf"/>
</dbReference>
<dbReference type="GO" id="GO:0006749">
    <property type="term" value="P:glutathione metabolic process"/>
    <property type="evidence" value="ECO:0007669"/>
    <property type="project" value="TreeGrafter"/>
</dbReference>
<dbReference type="InterPro" id="IPR004045">
    <property type="entry name" value="Glutathione_S-Trfase_N"/>
</dbReference>
<dbReference type="SUPFAM" id="SSF52833">
    <property type="entry name" value="Thioredoxin-like"/>
    <property type="match status" value="1"/>
</dbReference>
<evidence type="ECO:0000313" key="2">
    <source>
        <dbReference type="EMBL" id="KKZ65967.1"/>
    </source>
</evidence>
<dbReference type="InterPro" id="IPR036282">
    <property type="entry name" value="Glutathione-S-Trfase_C_sf"/>
</dbReference>
<reference evidence="3" key="1">
    <citation type="journal article" date="2015" name="PLoS Genet.">
        <title>The dynamic genome and transcriptome of the human fungal pathogen Blastomyces and close relative Emmonsia.</title>
        <authorList>
            <person name="Munoz J.F."/>
            <person name="Gauthier G.M."/>
            <person name="Desjardins C.A."/>
            <person name="Gallo J.E."/>
            <person name="Holder J."/>
            <person name="Sullivan T.D."/>
            <person name="Marty A.J."/>
            <person name="Carmen J.C."/>
            <person name="Chen Z."/>
            <person name="Ding L."/>
            <person name="Gujja S."/>
            <person name="Magrini V."/>
            <person name="Misas E."/>
            <person name="Mitreva M."/>
            <person name="Priest M."/>
            <person name="Saif S."/>
            <person name="Whiston E.A."/>
            <person name="Young S."/>
            <person name="Zeng Q."/>
            <person name="Goldman W.E."/>
            <person name="Mardis E.R."/>
            <person name="Taylor J.W."/>
            <person name="McEwen J.G."/>
            <person name="Clay O.K."/>
            <person name="Klein B.S."/>
            <person name="Cuomo C.A."/>
        </authorList>
    </citation>
    <scope>NUCLEOTIDE SEQUENCE [LARGE SCALE GENOMIC DNA]</scope>
    <source>
        <strain evidence="3">UAMH 3008</strain>
    </source>
</reference>
<evidence type="ECO:0000313" key="3">
    <source>
        <dbReference type="Proteomes" id="UP000034164"/>
    </source>
</evidence>
<feature type="domain" description="GST N-terminal" evidence="1">
    <location>
        <begin position="19"/>
        <end position="82"/>
    </location>
</feature>
<dbReference type="AlphaFoldDB" id="A0A0G2I5S6"/>
<name>A0A0G2I5S6_9EURO</name>
<dbReference type="Gene3D" id="1.20.1050.10">
    <property type="match status" value="1"/>
</dbReference>
<dbReference type="GO" id="GO:0016034">
    <property type="term" value="F:maleylacetoacetate isomerase activity"/>
    <property type="evidence" value="ECO:0007669"/>
    <property type="project" value="TreeGrafter"/>
</dbReference>
<dbReference type="PANTHER" id="PTHR42673">
    <property type="entry name" value="MALEYLACETOACETATE ISOMERASE"/>
    <property type="match status" value="1"/>
</dbReference>
<dbReference type="Pfam" id="PF13409">
    <property type="entry name" value="GST_N_2"/>
    <property type="match status" value="1"/>
</dbReference>
<dbReference type="CDD" id="cd03194">
    <property type="entry name" value="GST_C_3"/>
    <property type="match status" value="1"/>
</dbReference>
<accession>A0A0G2I5S6</accession>
<dbReference type="VEuPathDB" id="FungiDB:EMCG_08261"/>
<dbReference type="OrthoDB" id="249703at2759"/>
<dbReference type="EMBL" id="LCZI01000550">
    <property type="protein sequence ID" value="KKZ65967.1"/>
    <property type="molecule type" value="Genomic_DNA"/>
</dbReference>
<protein>
    <recommendedName>
        <fullName evidence="1">GST N-terminal domain-containing protein</fullName>
    </recommendedName>
</protein>
<organism evidence="2 3">
    <name type="scientific">[Emmonsia] crescens</name>
    <dbReference type="NCBI Taxonomy" id="73230"/>
    <lineage>
        <taxon>Eukaryota</taxon>
        <taxon>Fungi</taxon>
        <taxon>Dikarya</taxon>
        <taxon>Ascomycota</taxon>
        <taxon>Pezizomycotina</taxon>
        <taxon>Eurotiomycetes</taxon>
        <taxon>Eurotiomycetidae</taxon>
        <taxon>Onygenales</taxon>
        <taxon>Ajellomycetaceae</taxon>
        <taxon>Emergomyces</taxon>
    </lineage>
</organism>
<proteinExistence type="predicted"/>
<sequence>MASQQEEPEYHLLGTFTRYSSWTARVETLLEYYQIPYSKTIVKLSEVKEHSKSGLVPVLTARSLSVNTEINDSLSICEFLAESHPDLPLWPKDRYLRSLARSAVAQMHSGFTAIRNVYHSNFIGKYTGNIPVSEEARKEIERILVIWADSRRKTTERLKLLGEADDGFLFGKFGIVDSFYWPVLWRFRTYNLPLTTATPEAVNWMKTMWNDPSLKVLISEYFRQAENPESSIRKYENIFKDGHPDIEYGVFTEDWGFMGPNTMPNAGELKSAVC</sequence>